<comment type="caution">
    <text evidence="1">The sequence shown here is derived from an EMBL/GenBank/DDBJ whole genome shotgun (WGS) entry which is preliminary data.</text>
</comment>
<evidence type="ECO:0000313" key="2">
    <source>
        <dbReference type="Proteomes" id="UP000275394"/>
    </source>
</evidence>
<accession>A0A3N2D5H8</accession>
<dbReference type="RefSeq" id="WP_123714197.1">
    <property type="nucleotide sequence ID" value="NZ_RKHR01000011.1"/>
</dbReference>
<keyword evidence="2" id="KW-1185">Reference proteome</keyword>
<gene>
    <name evidence="1" type="ORF">EDC56_3887</name>
</gene>
<reference evidence="1 2" key="1">
    <citation type="submission" date="2018-11" db="EMBL/GenBank/DDBJ databases">
        <title>Genomic Encyclopedia of Type Strains, Phase IV (KMG-IV): sequencing the most valuable type-strain genomes for metagenomic binning, comparative biology and taxonomic classification.</title>
        <authorList>
            <person name="Goeker M."/>
        </authorList>
    </citation>
    <scope>NUCLEOTIDE SEQUENCE [LARGE SCALE GENOMIC DNA]</scope>
    <source>
        <strain evidence="1 2">DSM 100316</strain>
    </source>
</reference>
<dbReference type="AlphaFoldDB" id="A0A3N2D5H8"/>
<dbReference type="EMBL" id="RKHR01000011">
    <property type="protein sequence ID" value="ROR94744.1"/>
    <property type="molecule type" value="Genomic_DNA"/>
</dbReference>
<protein>
    <submittedName>
        <fullName evidence="1">Tfp pilus assembly protein PilX</fullName>
    </submittedName>
</protein>
<sequence length="197" mass="20815">MRQVRYKQQQGAVLLLALLLLIAASILALSGLSSSAMQARMVAATADSVTALSSAEMALKKAESEIGHMKLADIATFDAIGPHYAKGLAAVGDEAFDTSKWVGASPVNDNPDGIEDGLYIIELMNDANGYTDGDIIKANNIFGASDNAGGNIFNGGGNKADTGAYTFHTFRVIAKGYGRSKKTVRVVEAYYRKGFLN</sequence>
<organism evidence="1 2">
    <name type="scientific">Sinobacterium caligoides</name>
    <dbReference type="NCBI Taxonomy" id="933926"/>
    <lineage>
        <taxon>Bacteria</taxon>
        <taxon>Pseudomonadati</taxon>
        <taxon>Pseudomonadota</taxon>
        <taxon>Gammaproteobacteria</taxon>
        <taxon>Cellvibrionales</taxon>
        <taxon>Spongiibacteraceae</taxon>
        <taxon>Sinobacterium</taxon>
    </lineage>
</organism>
<name>A0A3N2D5H8_9GAMM</name>
<proteinExistence type="predicted"/>
<dbReference type="Proteomes" id="UP000275394">
    <property type="component" value="Unassembled WGS sequence"/>
</dbReference>
<evidence type="ECO:0000313" key="1">
    <source>
        <dbReference type="EMBL" id="ROR94744.1"/>
    </source>
</evidence>